<organism evidence="2 3">
    <name type="scientific">Gemmobacter aquaticus</name>
    <dbReference type="NCBI Taxonomy" id="490185"/>
    <lineage>
        <taxon>Bacteria</taxon>
        <taxon>Pseudomonadati</taxon>
        <taxon>Pseudomonadota</taxon>
        <taxon>Alphaproteobacteria</taxon>
        <taxon>Rhodobacterales</taxon>
        <taxon>Paracoccaceae</taxon>
        <taxon>Gemmobacter</taxon>
    </lineage>
</organism>
<dbReference type="Proteomes" id="UP000598196">
    <property type="component" value="Unassembled WGS sequence"/>
</dbReference>
<gene>
    <name evidence="2" type="ORF">GCM10010991_15180</name>
</gene>
<name>A0A918DCY6_9RHOB</name>
<comment type="caution">
    <text evidence="2">The sequence shown here is derived from an EMBL/GenBank/DDBJ whole genome shotgun (WGS) entry which is preliminary data.</text>
</comment>
<keyword evidence="1" id="KW-1133">Transmembrane helix</keyword>
<reference evidence="2 3" key="1">
    <citation type="journal article" date="2014" name="Int. J. Syst. Evol. Microbiol.">
        <title>Complete genome sequence of Corynebacterium casei LMG S-19264T (=DSM 44701T), isolated from a smear-ripened cheese.</title>
        <authorList>
            <consortium name="US DOE Joint Genome Institute (JGI-PGF)"/>
            <person name="Walter F."/>
            <person name="Albersmeier A."/>
            <person name="Kalinowski J."/>
            <person name="Ruckert C."/>
        </authorList>
    </citation>
    <scope>NUCLEOTIDE SEQUENCE [LARGE SCALE GENOMIC DNA]</scope>
    <source>
        <strain evidence="2 3">CGMCC 1.7029</strain>
    </source>
</reference>
<evidence type="ECO:0000313" key="3">
    <source>
        <dbReference type="Proteomes" id="UP000598196"/>
    </source>
</evidence>
<keyword evidence="1" id="KW-0472">Membrane</keyword>
<keyword evidence="1" id="KW-0812">Transmembrane</keyword>
<dbReference type="EMBL" id="BMLP01000001">
    <property type="protein sequence ID" value="GGO30375.1"/>
    <property type="molecule type" value="Genomic_DNA"/>
</dbReference>
<sequence length="46" mass="5133">MQGLHQRKGDFIMMNGIGMGFGWLFGLLVLVLVILAIAALVKYLRK</sequence>
<protein>
    <submittedName>
        <fullName evidence="2">Uncharacterized protein</fullName>
    </submittedName>
</protein>
<accession>A0A918DCY6</accession>
<feature type="transmembrane region" description="Helical" evidence="1">
    <location>
        <begin position="20"/>
        <end position="41"/>
    </location>
</feature>
<proteinExistence type="predicted"/>
<evidence type="ECO:0000313" key="2">
    <source>
        <dbReference type="EMBL" id="GGO30375.1"/>
    </source>
</evidence>
<dbReference type="AlphaFoldDB" id="A0A918DCY6"/>
<keyword evidence="3" id="KW-1185">Reference proteome</keyword>
<evidence type="ECO:0000256" key="1">
    <source>
        <dbReference type="SAM" id="Phobius"/>
    </source>
</evidence>